<feature type="region of interest" description="Disordered" evidence="1">
    <location>
        <begin position="29"/>
        <end position="59"/>
    </location>
</feature>
<feature type="compositionally biased region" description="Basic and acidic residues" evidence="1">
    <location>
        <begin position="31"/>
        <end position="42"/>
    </location>
</feature>
<dbReference type="Gene3D" id="3.30.70.330">
    <property type="match status" value="1"/>
</dbReference>
<dbReference type="HOGENOM" id="CLU_014181_0_0_1"/>
<dbReference type="eggNOG" id="ENOG502SPWR">
    <property type="taxonomic scope" value="Eukaryota"/>
</dbReference>
<evidence type="ECO:0000313" key="3">
    <source>
        <dbReference type="Proteomes" id="UP000016935"/>
    </source>
</evidence>
<evidence type="ECO:0008006" key="4">
    <source>
        <dbReference type="Google" id="ProtNLM"/>
    </source>
</evidence>
<feature type="region of interest" description="Disordered" evidence="1">
    <location>
        <begin position="289"/>
        <end position="315"/>
    </location>
</feature>
<evidence type="ECO:0000256" key="1">
    <source>
        <dbReference type="SAM" id="MobiDB-lite"/>
    </source>
</evidence>
<feature type="compositionally biased region" description="Low complexity" evidence="1">
    <location>
        <begin position="289"/>
        <end position="305"/>
    </location>
</feature>
<dbReference type="EMBL" id="KB908482">
    <property type="protein sequence ID" value="EOA90596.1"/>
    <property type="molecule type" value="Genomic_DNA"/>
</dbReference>
<proteinExistence type="predicted"/>
<dbReference type="AlphaFoldDB" id="R0J1F4"/>
<dbReference type="RefSeq" id="XP_008021399.1">
    <property type="nucleotide sequence ID" value="XM_008023208.1"/>
</dbReference>
<dbReference type="OrthoDB" id="8033832at2759"/>
<dbReference type="GeneID" id="19401347"/>
<reference evidence="2 3" key="2">
    <citation type="journal article" date="2013" name="PLoS Genet.">
        <title>Comparative genome structure, secondary metabolite, and effector coding capacity across Cochliobolus pathogens.</title>
        <authorList>
            <person name="Condon B.J."/>
            <person name="Leng Y."/>
            <person name="Wu D."/>
            <person name="Bushley K.E."/>
            <person name="Ohm R.A."/>
            <person name="Otillar R."/>
            <person name="Martin J."/>
            <person name="Schackwitz W."/>
            <person name="Grimwood J."/>
            <person name="MohdZainudin N."/>
            <person name="Xue C."/>
            <person name="Wang R."/>
            <person name="Manning V.A."/>
            <person name="Dhillon B."/>
            <person name="Tu Z.J."/>
            <person name="Steffenson B.J."/>
            <person name="Salamov A."/>
            <person name="Sun H."/>
            <person name="Lowry S."/>
            <person name="LaButti K."/>
            <person name="Han J."/>
            <person name="Copeland A."/>
            <person name="Lindquist E."/>
            <person name="Barry K."/>
            <person name="Schmutz J."/>
            <person name="Baker S.E."/>
            <person name="Ciuffetti L.M."/>
            <person name="Grigoriev I.V."/>
            <person name="Zhong S."/>
            <person name="Turgeon B.G."/>
        </authorList>
    </citation>
    <scope>NUCLEOTIDE SEQUENCE [LARGE SCALE GENOMIC DNA]</scope>
    <source>
        <strain evidence="3">28A</strain>
    </source>
</reference>
<dbReference type="InterPro" id="IPR012677">
    <property type="entry name" value="Nucleotide-bd_a/b_plait_sf"/>
</dbReference>
<keyword evidence="3" id="KW-1185">Reference proteome</keyword>
<sequence>MQVHAVPDSERAYDSTGRKLPWAYEFADSDQNQRRIPEEKGPFGKARKRGTSRAKTPLGANQAADEAKLLNQRTIDDIFGRYKAEEDKRRSVSSRSVAALPPPGSAPNLIDASNALNNSFAAGASTNTAFTQEPKEVILYGYGSDAQWAAIAHYEKVSNGIIYEEYDREPFNPKFGYNFTSQRASHYRSLSKASLRKINEYVGGDHWIKVTFDSAEAAERACHYSPKNIQGYTVYAEMYRGTGPQGGDRAIRAEAGSMSQAASPNTMSSATVGLRGISTSQSSATASSATATASQLAPSTTQQTQGLRSFADPPFMRNTAGSFPSYLDDMPVQPLEQHQALDPNTIPARTTTTALNPRSQRATLRLKGANVKPAVFLPQEKAFLPAKPRWQQTVGSLPIIGWVFGSGQGIIGDSVPRKDDGTFDMNSASLYWRVWYMVDNCFGSDFCGVRDAEYDD</sequence>
<dbReference type="Proteomes" id="UP000016935">
    <property type="component" value="Unassembled WGS sequence"/>
</dbReference>
<gene>
    <name evidence="2" type="ORF">SETTUDRAFT_174797</name>
</gene>
<dbReference type="STRING" id="671987.R0J1F4"/>
<name>R0J1F4_EXST2</name>
<protein>
    <recommendedName>
        <fullName evidence="4">Nucleoporin NUP53</fullName>
    </recommendedName>
</protein>
<evidence type="ECO:0000313" key="2">
    <source>
        <dbReference type="EMBL" id="EOA90596.1"/>
    </source>
</evidence>
<organism evidence="2 3">
    <name type="scientific">Exserohilum turcicum (strain 28A)</name>
    <name type="common">Northern leaf blight fungus</name>
    <name type="synonym">Setosphaeria turcica</name>
    <dbReference type="NCBI Taxonomy" id="671987"/>
    <lineage>
        <taxon>Eukaryota</taxon>
        <taxon>Fungi</taxon>
        <taxon>Dikarya</taxon>
        <taxon>Ascomycota</taxon>
        <taxon>Pezizomycotina</taxon>
        <taxon>Dothideomycetes</taxon>
        <taxon>Pleosporomycetidae</taxon>
        <taxon>Pleosporales</taxon>
        <taxon>Pleosporineae</taxon>
        <taxon>Pleosporaceae</taxon>
        <taxon>Exserohilum</taxon>
    </lineage>
</organism>
<reference evidence="2 3" key="1">
    <citation type="journal article" date="2012" name="PLoS Pathog.">
        <title>Diverse lifestyles and strategies of plant pathogenesis encoded in the genomes of eighteen Dothideomycetes fungi.</title>
        <authorList>
            <person name="Ohm R.A."/>
            <person name="Feau N."/>
            <person name="Henrissat B."/>
            <person name="Schoch C.L."/>
            <person name="Horwitz B.A."/>
            <person name="Barry K.W."/>
            <person name="Condon B.J."/>
            <person name="Copeland A.C."/>
            <person name="Dhillon B."/>
            <person name="Glaser F."/>
            <person name="Hesse C.N."/>
            <person name="Kosti I."/>
            <person name="LaButti K."/>
            <person name="Lindquist E.A."/>
            <person name="Lucas S."/>
            <person name="Salamov A.A."/>
            <person name="Bradshaw R.E."/>
            <person name="Ciuffetti L."/>
            <person name="Hamelin R.C."/>
            <person name="Kema G.H.J."/>
            <person name="Lawrence C."/>
            <person name="Scott J.A."/>
            <person name="Spatafora J.W."/>
            <person name="Turgeon B.G."/>
            <person name="de Wit P.J.G.M."/>
            <person name="Zhong S."/>
            <person name="Goodwin S.B."/>
            <person name="Grigoriev I.V."/>
        </authorList>
    </citation>
    <scope>NUCLEOTIDE SEQUENCE [LARGE SCALE GENOMIC DNA]</scope>
    <source>
        <strain evidence="3">28A</strain>
    </source>
</reference>
<accession>R0J1F4</accession>